<dbReference type="NCBIfam" id="TIGR00762">
    <property type="entry name" value="DegV"/>
    <property type="match status" value="1"/>
</dbReference>
<dbReference type="AlphaFoldDB" id="A0A0P9DAT2"/>
<gene>
    <name evidence="2" type="ORF">SE17_13060</name>
</gene>
<evidence type="ECO:0000313" key="2">
    <source>
        <dbReference type="EMBL" id="KPV52846.1"/>
    </source>
</evidence>
<proteinExistence type="predicted"/>
<accession>A0A0P9DAT2</accession>
<feature type="non-terminal residue" evidence="2">
    <location>
        <position position="256"/>
    </location>
</feature>
<dbReference type="PROSITE" id="PS51482">
    <property type="entry name" value="DEGV"/>
    <property type="match status" value="1"/>
</dbReference>
<dbReference type="InterPro" id="IPR050270">
    <property type="entry name" value="DegV_domain_contain"/>
</dbReference>
<dbReference type="Gene3D" id="3.40.50.10170">
    <property type="match status" value="1"/>
</dbReference>
<keyword evidence="1" id="KW-0446">Lipid-binding</keyword>
<name>A0A0P9DAT2_9CHLR</name>
<dbReference type="Proteomes" id="UP000050509">
    <property type="component" value="Unassembled WGS sequence"/>
</dbReference>
<evidence type="ECO:0000256" key="1">
    <source>
        <dbReference type="ARBA" id="ARBA00023121"/>
    </source>
</evidence>
<keyword evidence="3" id="KW-1185">Reference proteome</keyword>
<evidence type="ECO:0000313" key="3">
    <source>
        <dbReference type="Proteomes" id="UP000050509"/>
    </source>
</evidence>
<dbReference type="PANTHER" id="PTHR33434">
    <property type="entry name" value="DEGV DOMAIN-CONTAINING PROTEIN DR_1986-RELATED"/>
    <property type="match status" value="1"/>
</dbReference>
<dbReference type="SUPFAM" id="SSF82549">
    <property type="entry name" value="DAK1/DegV-like"/>
    <property type="match status" value="1"/>
</dbReference>
<dbReference type="InterPro" id="IPR003797">
    <property type="entry name" value="DegV"/>
</dbReference>
<dbReference type="Pfam" id="PF02645">
    <property type="entry name" value="DegV"/>
    <property type="match status" value="1"/>
</dbReference>
<organism evidence="2 3">
    <name type="scientific">Kouleothrix aurantiaca</name>
    <dbReference type="NCBI Taxonomy" id="186479"/>
    <lineage>
        <taxon>Bacteria</taxon>
        <taxon>Bacillati</taxon>
        <taxon>Chloroflexota</taxon>
        <taxon>Chloroflexia</taxon>
        <taxon>Chloroflexales</taxon>
        <taxon>Roseiflexineae</taxon>
        <taxon>Roseiflexaceae</taxon>
        <taxon>Kouleothrix</taxon>
    </lineage>
</organism>
<dbReference type="PANTHER" id="PTHR33434:SF2">
    <property type="entry name" value="FATTY ACID-BINDING PROTEIN TM_1468"/>
    <property type="match status" value="1"/>
</dbReference>
<comment type="caution">
    <text evidence="2">The sequence shown here is derived from an EMBL/GenBank/DDBJ whole genome shotgun (WGS) entry which is preliminary data.</text>
</comment>
<sequence>MAGIKIVTDSTADIPLGLAHELGIEVVPMYLHVGEQTFRAGLDITNDQFYQWMQDGRIKATTSSPPPIMYEQLYRRLTPDYDYIFSLHLSGRLGSTCRAAQQARARLPASATRIEVIDTKLASMGLGLVVTHAARAVRDGATPAEVAQLINNLNQHCHVVFFVDTIEYLEHTGRLSLATSVLGSMQRIKPLMLLDEGEIVPYERTRTRAKAIEGLYTFIEDFPHVQEVIALYSTTPEDVEKLLEKVDPIFPRDQVQ</sequence>
<reference evidence="2 3" key="1">
    <citation type="submission" date="2015-09" db="EMBL/GenBank/DDBJ databases">
        <title>Draft genome sequence of Kouleothrix aurantiaca JCM 19913.</title>
        <authorList>
            <person name="Hemp J."/>
        </authorList>
    </citation>
    <scope>NUCLEOTIDE SEQUENCE [LARGE SCALE GENOMIC DNA]</scope>
    <source>
        <strain evidence="2 3">COM-B</strain>
    </source>
</reference>
<protein>
    <submittedName>
        <fullName evidence="2">Fatty acid-binding protein DegV</fullName>
    </submittedName>
</protein>
<dbReference type="EMBL" id="LJCR01000413">
    <property type="protein sequence ID" value="KPV52846.1"/>
    <property type="molecule type" value="Genomic_DNA"/>
</dbReference>
<dbReference type="Gene3D" id="3.30.1180.10">
    <property type="match status" value="1"/>
</dbReference>
<dbReference type="GO" id="GO:0008289">
    <property type="term" value="F:lipid binding"/>
    <property type="evidence" value="ECO:0007669"/>
    <property type="project" value="UniProtKB-KW"/>
</dbReference>
<dbReference type="InterPro" id="IPR043168">
    <property type="entry name" value="DegV_C"/>
</dbReference>